<gene>
    <name evidence="3" type="ORF">S03H2_50233</name>
</gene>
<feature type="domain" description="Peptidase M16 N-terminal" evidence="2">
    <location>
        <begin position="13"/>
        <end position="158"/>
    </location>
</feature>
<sequence>MYQKTTLDNGLRLVTARMPHTCSVSICIFIGVGSRYETEAEAGISHFIEHLCFKGTQKRPTAREISAAIEGVGGILNGGASKELTVYWCKVAQPHFSLALDVLVDILLHPRFDPEDIEKERPVIIEEINMGIDSPSQRVDMLIDELIWPNHPLGRDVAGS</sequence>
<organism evidence="3">
    <name type="scientific">marine sediment metagenome</name>
    <dbReference type="NCBI Taxonomy" id="412755"/>
    <lineage>
        <taxon>unclassified sequences</taxon>
        <taxon>metagenomes</taxon>
        <taxon>ecological metagenomes</taxon>
    </lineage>
</organism>
<dbReference type="GO" id="GO:0006508">
    <property type="term" value="P:proteolysis"/>
    <property type="evidence" value="ECO:0007669"/>
    <property type="project" value="InterPro"/>
</dbReference>
<dbReference type="InterPro" id="IPR011249">
    <property type="entry name" value="Metalloenz_LuxS/M16"/>
</dbReference>
<dbReference type="InterPro" id="IPR011765">
    <property type="entry name" value="Pept_M16_N"/>
</dbReference>
<dbReference type="InterPro" id="IPR001431">
    <property type="entry name" value="Pept_M16_Zn_BS"/>
</dbReference>
<proteinExistence type="inferred from homology"/>
<comment type="caution">
    <text evidence="3">The sequence shown here is derived from an EMBL/GenBank/DDBJ whole genome shotgun (WGS) entry which is preliminary data.</text>
</comment>
<dbReference type="GO" id="GO:0046872">
    <property type="term" value="F:metal ion binding"/>
    <property type="evidence" value="ECO:0007669"/>
    <property type="project" value="InterPro"/>
</dbReference>
<feature type="non-terminal residue" evidence="3">
    <location>
        <position position="160"/>
    </location>
</feature>
<accession>X1H0U3</accession>
<dbReference type="Gene3D" id="3.30.830.10">
    <property type="entry name" value="Metalloenzyme, LuxS/M16 peptidase-like"/>
    <property type="match status" value="1"/>
</dbReference>
<dbReference type="InterPro" id="IPR050361">
    <property type="entry name" value="MPP/UQCRC_Complex"/>
</dbReference>
<dbReference type="Pfam" id="PF00675">
    <property type="entry name" value="Peptidase_M16"/>
    <property type="match status" value="1"/>
</dbReference>
<protein>
    <recommendedName>
        <fullName evidence="2">Peptidase M16 N-terminal domain-containing protein</fullName>
    </recommendedName>
</protein>
<dbReference type="PROSITE" id="PS00143">
    <property type="entry name" value="INSULINASE"/>
    <property type="match status" value="1"/>
</dbReference>
<comment type="similarity">
    <text evidence="1">Belongs to the peptidase M16 family.</text>
</comment>
<dbReference type="AlphaFoldDB" id="X1H0U3"/>
<dbReference type="PANTHER" id="PTHR11851:SF49">
    <property type="entry name" value="MITOCHONDRIAL-PROCESSING PEPTIDASE SUBUNIT ALPHA"/>
    <property type="match status" value="1"/>
</dbReference>
<name>X1H0U3_9ZZZZ</name>
<evidence type="ECO:0000313" key="3">
    <source>
        <dbReference type="EMBL" id="GAH63786.1"/>
    </source>
</evidence>
<dbReference type="EMBL" id="BARU01031793">
    <property type="protein sequence ID" value="GAH63786.1"/>
    <property type="molecule type" value="Genomic_DNA"/>
</dbReference>
<evidence type="ECO:0000256" key="1">
    <source>
        <dbReference type="ARBA" id="ARBA00007261"/>
    </source>
</evidence>
<reference evidence="3" key="1">
    <citation type="journal article" date="2014" name="Front. Microbiol.">
        <title>High frequency of phylogenetically diverse reductive dehalogenase-homologous genes in deep subseafloor sedimentary metagenomes.</title>
        <authorList>
            <person name="Kawai M."/>
            <person name="Futagami T."/>
            <person name="Toyoda A."/>
            <person name="Takaki Y."/>
            <person name="Nishi S."/>
            <person name="Hori S."/>
            <person name="Arai W."/>
            <person name="Tsubouchi T."/>
            <person name="Morono Y."/>
            <person name="Uchiyama I."/>
            <person name="Ito T."/>
            <person name="Fujiyama A."/>
            <person name="Inagaki F."/>
            <person name="Takami H."/>
        </authorList>
    </citation>
    <scope>NUCLEOTIDE SEQUENCE</scope>
    <source>
        <strain evidence="3">Expedition CK06-06</strain>
    </source>
</reference>
<evidence type="ECO:0000259" key="2">
    <source>
        <dbReference type="Pfam" id="PF00675"/>
    </source>
</evidence>
<dbReference type="SUPFAM" id="SSF63411">
    <property type="entry name" value="LuxS/MPP-like metallohydrolase"/>
    <property type="match status" value="1"/>
</dbReference>
<dbReference type="PANTHER" id="PTHR11851">
    <property type="entry name" value="METALLOPROTEASE"/>
    <property type="match status" value="1"/>
</dbReference>
<dbReference type="GO" id="GO:0004222">
    <property type="term" value="F:metalloendopeptidase activity"/>
    <property type="evidence" value="ECO:0007669"/>
    <property type="project" value="InterPro"/>
</dbReference>